<evidence type="ECO:0000313" key="1">
    <source>
        <dbReference type="EMBL" id="GIY65924.1"/>
    </source>
</evidence>
<dbReference type="Proteomes" id="UP001054945">
    <property type="component" value="Unassembled WGS sequence"/>
</dbReference>
<keyword evidence="2" id="KW-1185">Reference proteome</keyword>
<feature type="non-terminal residue" evidence="1">
    <location>
        <position position="1"/>
    </location>
</feature>
<dbReference type="EMBL" id="BPLR01014050">
    <property type="protein sequence ID" value="GIY65924.1"/>
    <property type="molecule type" value="Genomic_DNA"/>
</dbReference>
<organism evidence="1 2">
    <name type="scientific">Caerostris extrusa</name>
    <name type="common">Bark spider</name>
    <name type="synonym">Caerostris bankana</name>
    <dbReference type="NCBI Taxonomy" id="172846"/>
    <lineage>
        <taxon>Eukaryota</taxon>
        <taxon>Metazoa</taxon>
        <taxon>Ecdysozoa</taxon>
        <taxon>Arthropoda</taxon>
        <taxon>Chelicerata</taxon>
        <taxon>Arachnida</taxon>
        <taxon>Araneae</taxon>
        <taxon>Araneomorphae</taxon>
        <taxon>Entelegynae</taxon>
        <taxon>Araneoidea</taxon>
        <taxon>Araneidae</taxon>
        <taxon>Caerostris</taxon>
    </lineage>
</organism>
<name>A0AAV4V7M2_CAEEX</name>
<comment type="caution">
    <text evidence="1">The sequence shown here is derived from an EMBL/GenBank/DDBJ whole genome shotgun (WGS) entry which is preliminary data.</text>
</comment>
<evidence type="ECO:0000313" key="2">
    <source>
        <dbReference type="Proteomes" id="UP001054945"/>
    </source>
</evidence>
<gene>
    <name evidence="1" type="ORF">CEXT_397551</name>
</gene>
<protein>
    <submittedName>
        <fullName evidence="1">Uncharacterized protein</fullName>
    </submittedName>
</protein>
<sequence>VSNNFGDATVLVIEATGVKIGCSICIGSEVLSDLSLSSGGQIKPVISGSVITETDAAVGLCAGRYRFTFSDTCTRRGGMLSNHFTSFE</sequence>
<reference evidence="1 2" key="1">
    <citation type="submission" date="2021-06" db="EMBL/GenBank/DDBJ databases">
        <title>Caerostris extrusa draft genome.</title>
        <authorList>
            <person name="Kono N."/>
            <person name="Arakawa K."/>
        </authorList>
    </citation>
    <scope>NUCLEOTIDE SEQUENCE [LARGE SCALE GENOMIC DNA]</scope>
</reference>
<accession>A0AAV4V7M2</accession>
<dbReference type="AlphaFoldDB" id="A0AAV4V7M2"/>
<proteinExistence type="predicted"/>